<dbReference type="PANTHER" id="PTHR43501:SF1">
    <property type="entry name" value="CYTOSOL NON-SPECIFIC DIPEPTIDASE"/>
    <property type="match status" value="1"/>
</dbReference>
<dbReference type="InterPro" id="IPR001160">
    <property type="entry name" value="Peptidase_M20C"/>
</dbReference>
<gene>
    <name evidence="1" type="primary">pepD</name>
    <name evidence="1" type="ORF">KL86CLO1_13229</name>
</gene>
<dbReference type="GO" id="GO:0005829">
    <property type="term" value="C:cytosol"/>
    <property type="evidence" value="ECO:0007669"/>
    <property type="project" value="TreeGrafter"/>
</dbReference>
<dbReference type="PRINTS" id="PR00934">
    <property type="entry name" value="XHISDIPTASE"/>
</dbReference>
<dbReference type="InterPro" id="IPR002933">
    <property type="entry name" value="Peptidase_M20"/>
</dbReference>
<dbReference type="PANTHER" id="PTHR43501">
    <property type="entry name" value="CYTOSOL NON-SPECIFIC DIPEPTIDASE"/>
    <property type="match status" value="1"/>
</dbReference>
<name>A0A212KHX5_9FIRM</name>
<organism evidence="1">
    <name type="scientific">uncultured Eubacteriales bacterium</name>
    <dbReference type="NCBI Taxonomy" id="172733"/>
    <lineage>
        <taxon>Bacteria</taxon>
        <taxon>Bacillati</taxon>
        <taxon>Bacillota</taxon>
        <taxon>Clostridia</taxon>
        <taxon>Eubacteriales</taxon>
        <taxon>environmental samples</taxon>
    </lineage>
</organism>
<proteinExistence type="predicted"/>
<dbReference type="GO" id="GO:0006508">
    <property type="term" value="P:proteolysis"/>
    <property type="evidence" value="ECO:0007669"/>
    <property type="project" value="InterPro"/>
</dbReference>
<reference evidence="1" key="1">
    <citation type="submission" date="2016-04" db="EMBL/GenBank/DDBJ databases">
        <authorList>
            <person name="Evans L.H."/>
            <person name="Alamgir A."/>
            <person name="Owens N."/>
            <person name="Weber N.D."/>
            <person name="Virtaneva K."/>
            <person name="Barbian K."/>
            <person name="Babar A."/>
            <person name="Rosenke K."/>
        </authorList>
    </citation>
    <scope>NUCLEOTIDE SEQUENCE</scope>
    <source>
        <strain evidence="1">86</strain>
    </source>
</reference>
<dbReference type="Gene3D" id="3.40.630.10">
    <property type="entry name" value="Zn peptidases"/>
    <property type="match status" value="2"/>
</dbReference>
<dbReference type="EMBL" id="FLUN01000001">
    <property type="protein sequence ID" value="SBW11303.1"/>
    <property type="molecule type" value="Genomic_DNA"/>
</dbReference>
<accession>A0A212KHX5</accession>
<protein>
    <submittedName>
        <fullName evidence="1">Xaa-His dipeptidase</fullName>
    </submittedName>
</protein>
<dbReference type="Pfam" id="PF01546">
    <property type="entry name" value="Peptidase_M20"/>
    <property type="match status" value="1"/>
</dbReference>
<dbReference type="AlphaFoldDB" id="A0A212KHX5"/>
<evidence type="ECO:0000313" key="1">
    <source>
        <dbReference type="EMBL" id="SBW11303.1"/>
    </source>
</evidence>
<dbReference type="SUPFAM" id="SSF53187">
    <property type="entry name" value="Zn-dependent exopeptidases"/>
    <property type="match status" value="1"/>
</dbReference>
<dbReference type="PIRSF" id="PIRSF016599">
    <property type="entry name" value="Xaa-His_dipept"/>
    <property type="match status" value="1"/>
</dbReference>
<dbReference type="GO" id="GO:0070573">
    <property type="term" value="F:metallodipeptidase activity"/>
    <property type="evidence" value="ECO:0007669"/>
    <property type="project" value="TreeGrafter"/>
</dbReference>
<sequence length="466" mass="50145">MDMVERLGGAEHITAGILAEFEGLSRRPHGSWNEEAESAYLAGRLRELGLAPVADEIFNLMADVPATPGFEHAQKVIVQGHMDMVCAVAPSSRFDPKRDRVSAMVENGVLRTDGRSSLGADNNLGNAAVLWLLARGNISHGPLRLIFTVAEEVGLAGAKEVSPAWLEGARYLINTDGFHLGRAVVSSAGGRREYYRRSLDTAFTRGARAYRVTLSGFPGGHSGEDIDKDRPNPLRLLAGKLLELADGWELAEFSGGTGLNVIPAWASAVVVLPEGMAPQEGWVPETALPERVWSEACKRDTLELITGLYNGVYAWHKDFPGIVSASGNVGLAEVKEGVVEVSTFLRCTRFADEETLAAQNLTLAGRTGFGQTVARFPSWQGDASNPLALLMAEVYHAQTGREMEITAVHVGLEPSFFQEKAPDLIMVSTGPDIIDAHSIHERAPLASLPPYAALLTGTLERLASET</sequence>